<dbReference type="InterPro" id="IPR036864">
    <property type="entry name" value="Zn2-C6_fun-type_DNA-bd_sf"/>
</dbReference>
<feature type="compositionally biased region" description="Basic residues" evidence="2">
    <location>
        <begin position="27"/>
        <end position="36"/>
    </location>
</feature>
<feature type="compositionally biased region" description="Polar residues" evidence="2">
    <location>
        <begin position="12"/>
        <end position="21"/>
    </location>
</feature>
<organism evidence="4 5">
    <name type="scientific">Fusarium tricinctum</name>
    <dbReference type="NCBI Taxonomy" id="61284"/>
    <lineage>
        <taxon>Eukaryota</taxon>
        <taxon>Fungi</taxon>
        <taxon>Dikarya</taxon>
        <taxon>Ascomycota</taxon>
        <taxon>Pezizomycotina</taxon>
        <taxon>Sordariomycetes</taxon>
        <taxon>Hypocreomycetidae</taxon>
        <taxon>Hypocreales</taxon>
        <taxon>Nectriaceae</taxon>
        <taxon>Fusarium</taxon>
        <taxon>Fusarium tricinctum species complex</taxon>
    </lineage>
</organism>
<dbReference type="PANTHER" id="PTHR47784">
    <property type="entry name" value="STEROL UPTAKE CONTROL PROTEIN 2"/>
    <property type="match status" value="1"/>
</dbReference>
<evidence type="ECO:0000259" key="3">
    <source>
        <dbReference type="PROSITE" id="PS50048"/>
    </source>
</evidence>
<dbReference type="InterPro" id="IPR001138">
    <property type="entry name" value="Zn2Cys6_DnaBD"/>
</dbReference>
<comment type="caution">
    <text evidence="4">The sequence shown here is derived from an EMBL/GenBank/DDBJ whole genome shotgun (WGS) entry which is preliminary data.</text>
</comment>
<dbReference type="InterPro" id="IPR053157">
    <property type="entry name" value="Sterol_Uptake_Regulator"/>
</dbReference>
<dbReference type="Pfam" id="PF00172">
    <property type="entry name" value="Zn_clus"/>
    <property type="match status" value="1"/>
</dbReference>
<name>A0A8K0RVE8_9HYPO</name>
<dbReference type="EMBL" id="JAGPXF010000004">
    <property type="protein sequence ID" value="KAH7245456.1"/>
    <property type="molecule type" value="Genomic_DNA"/>
</dbReference>
<dbReference type="OrthoDB" id="416217at2759"/>
<dbReference type="CDD" id="cd00067">
    <property type="entry name" value="GAL4"/>
    <property type="match status" value="1"/>
</dbReference>
<dbReference type="AlphaFoldDB" id="A0A8K0RVE8"/>
<dbReference type="PROSITE" id="PS00463">
    <property type="entry name" value="ZN2_CY6_FUNGAL_1"/>
    <property type="match status" value="1"/>
</dbReference>
<evidence type="ECO:0000313" key="4">
    <source>
        <dbReference type="EMBL" id="KAH7245456.1"/>
    </source>
</evidence>
<reference evidence="4" key="1">
    <citation type="journal article" date="2021" name="Nat. Commun.">
        <title>Genetic determinants of endophytism in the Arabidopsis root mycobiome.</title>
        <authorList>
            <person name="Mesny F."/>
            <person name="Miyauchi S."/>
            <person name="Thiergart T."/>
            <person name="Pickel B."/>
            <person name="Atanasova L."/>
            <person name="Karlsson M."/>
            <person name="Huettel B."/>
            <person name="Barry K.W."/>
            <person name="Haridas S."/>
            <person name="Chen C."/>
            <person name="Bauer D."/>
            <person name="Andreopoulos W."/>
            <person name="Pangilinan J."/>
            <person name="LaButti K."/>
            <person name="Riley R."/>
            <person name="Lipzen A."/>
            <person name="Clum A."/>
            <person name="Drula E."/>
            <person name="Henrissat B."/>
            <person name="Kohler A."/>
            <person name="Grigoriev I.V."/>
            <person name="Martin F.M."/>
            <person name="Hacquard S."/>
        </authorList>
    </citation>
    <scope>NUCLEOTIDE SEQUENCE</scope>
    <source>
        <strain evidence="4">MPI-SDFR-AT-0068</strain>
    </source>
</reference>
<keyword evidence="5" id="KW-1185">Reference proteome</keyword>
<feature type="region of interest" description="Disordered" evidence="2">
    <location>
        <begin position="1"/>
        <end position="36"/>
    </location>
</feature>
<feature type="domain" description="Zn(2)-C6 fungal-type" evidence="3">
    <location>
        <begin position="42"/>
        <end position="72"/>
    </location>
</feature>
<accession>A0A8K0RVE8</accession>
<feature type="compositionally biased region" description="Polar residues" evidence="2">
    <location>
        <begin position="99"/>
        <end position="110"/>
    </location>
</feature>
<feature type="region of interest" description="Disordered" evidence="2">
    <location>
        <begin position="79"/>
        <end position="110"/>
    </location>
</feature>
<dbReference type="SUPFAM" id="SSF57701">
    <property type="entry name" value="Zn2/Cys6 DNA-binding domain"/>
    <property type="match status" value="1"/>
</dbReference>
<dbReference type="Gene3D" id="4.10.240.10">
    <property type="entry name" value="Zn(2)-C6 fungal-type DNA-binding domain"/>
    <property type="match status" value="1"/>
</dbReference>
<protein>
    <recommendedName>
        <fullName evidence="3">Zn(2)-C6 fungal-type domain-containing protein</fullName>
    </recommendedName>
</protein>
<proteinExistence type="predicted"/>
<dbReference type="GO" id="GO:0008270">
    <property type="term" value="F:zinc ion binding"/>
    <property type="evidence" value="ECO:0007669"/>
    <property type="project" value="InterPro"/>
</dbReference>
<gene>
    <name evidence="4" type="ORF">BKA59DRAFT_454514</name>
</gene>
<dbReference type="PANTHER" id="PTHR47784:SF5">
    <property type="entry name" value="STEROL UPTAKE CONTROL PROTEIN 2"/>
    <property type="match status" value="1"/>
</dbReference>
<dbReference type="GO" id="GO:0001228">
    <property type="term" value="F:DNA-binding transcription activator activity, RNA polymerase II-specific"/>
    <property type="evidence" value="ECO:0007669"/>
    <property type="project" value="TreeGrafter"/>
</dbReference>
<dbReference type="PROSITE" id="PS50048">
    <property type="entry name" value="ZN2_CY6_FUNGAL_2"/>
    <property type="match status" value="1"/>
</dbReference>
<dbReference type="Proteomes" id="UP000813427">
    <property type="component" value="Unassembled WGS sequence"/>
</dbReference>
<evidence type="ECO:0000256" key="2">
    <source>
        <dbReference type="SAM" id="MobiDB-lite"/>
    </source>
</evidence>
<evidence type="ECO:0000313" key="5">
    <source>
        <dbReference type="Proteomes" id="UP000813427"/>
    </source>
</evidence>
<keyword evidence="1" id="KW-0539">Nucleus</keyword>
<evidence type="ECO:0000256" key="1">
    <source>
        <dbReference type="ARBA" id="ARBA00023242"/>
    </source>
</evidence>
<sequence length="428" mass="48559">MDPTEIEPLHSPVSSADTGSASPIAHSFKRPTRVSHSKSRRGCVNCKKRKVKCDEQRPACFNCDRLQDNCQYLLVPPKKCSPRKRSSSKTAKSQKPAEASTQTESPSMAVSGSGGINLVDLELFHTYSTSTYATLFTCSALRDFWRITVPRLAIQYDYLMGEILALAALHLAYYRPEQRHQYLSIALTHHQAASQKAMELLKNINLENTDALFLFSSLTTVVTIATPKRSRLNGIVPEDSDFEDWVYLVQGTRELRAAMGQDLSQTSLAPLFAYSQHRWSMHHSLHLSYERSDEILYELEIRIRSHVMDTEKLGILIERINSLRSTACQASDWEASDLFFWLSGGIDGFLPLVKARDQEAWVVLAHLCPLLKKAETQWWLQGWADCTMRKIHQQLDEEHRSWILRPAEEMGWIAPVTSLSNTLPPIKA</sequence>
<dbReference type="SMART" id="SM00066">
    <property type="entry name" value="GAL4"/>
    <property type="match status" value="1"/>
</dbReference>